<name>A0ABV0N7K9_9TELE</name>
<comment type="caution">
    <text evidence="2">The sequence shown here is derived from an EMBL/GenBank/DDBJ whole genome shotgun (WGS) entry which is preliminary data.</text>
</comment>
<protein>
    <submittedName>
        <fullName evidence="2">Uncharacterized protein</fullName>
    </submittedName>
</protein>
<dbReference type="EMBL" id="JAHRIO010024536">
    <property type="protein sequence ID" value="MEQ2166588.1"/>
    <property type="molecule type" value="Genomic_DNA"/>
</dbReference>
<evidence type="ECO:0000256" key="1">
    <source>
        <dbReference type="SAM" id="Phobius"/>
    </source>
</evidence>
<evidence type="ECO:0000313" key="3">
    <source>
        <dbReference type="Proteomes" id="UP001476798"/>
    </source>
</evidence>
<dbReference type="Proteomes" id="UP001476798">
    <property type="component" value="Unassembled WGS sequence"/>
</dbReference>
<sequence>MPCSGKRKVKLTGTHLDFVEELIQSHVQQQVLFPRNSSFQILTYETPATENPQMCSSTVFMKVANQTLACLVKLIYYPDPEFTSFTTERLGNDIRIFIQKSADKLEMTPAELLVWGIKDEKQHPCILEVKENCNKTDCFMCEIRGVHDANFRAIKIKYGDTTVWIQTLSSLHLALLILHFLLKCSILTVLVVICVRLQRQTSSDY</sequence>
<organism evidence="2 3">
    <name type="scientific">Goodea atripinnis</name>
    <dbReference type="NCBI Taxonomy" id="208336"/>
    <lineage>
        <taxon>Eukaryota</taxon>
        <taxon>Metazoa</taxon>
        <taxon>Chordata</taxon>
        <taxon>Craniata</taxon>
        <taxon>Vertebrata</taxon>
        <taxon>Euteleostomi</taxon>
        <taxon>Actinopterygii</taxon>
        <taxon>Neopterygii</taxon>
        <taxon>Teleostei</taxon>
        <taxon>Neoteleostei</taxon>
        <taxon>Acanthomorphata</taxon>
        <taxon>Ovalentaria</taxon>
        <taxon>Atherinomorphae</taxon>
        <taxon>Cyprinodontiformes</taxon>
        <taxon>Goodeidae</taxon>
        <taxon>Goodea</taxon>
    </lineage>
</organism>
<accession>A0ABV0N7K9</accession>
<keyword evidence="1" id="KW-0472">Membrane</keyword>
<keyword evidence="1" id="KW-0812">Transmembrane</keyword>
<keyword evidence="3" id="KW-1185">Reference proteome</keyword>
<proteinExistence type="predicted"/>
<reference evidence="2 3" key="1">
    <citation type="submission" date="2021-06" db="EMBL/GenBank/DDBJ databases">
        <authorList>
            <person name="Palmer J.M."/>
        </authorList>
    </citation>
    <scope>NUCLEOTIDE SEQUENCE [LARGE SCALE GENOMIC DNA]</scope>
    <source>
        <strain evidence="2 3">GA_2019</strain>
        <tissue evidence="2">Muscle</tissue>
    </source>
</reference>
<keyword evidence="1" id="KW-1133">Transmembrane helix</keyword>
<gene>
    <name evidence="2" type="ORF">GOODEAATRI_029869</name>
</gene>
<evidence type="ECO:0000313" key="2">
    <source>
        <dbReference type="EMBL" id="MEQ2166588.1"/>
    </source>
</evidence>
<feature type="transmembrane region" description="Helical" evidence="1">
    <location>
        <begin position="171"/>
        <end position="195"/>
    </location>
</feature>